<accession>A0A7G8PWD1</accession>
<dbReference type="PROSITE" id="PS51257">
    <property type="entry name" value="PROKAR_LIPOPROTEIN"/>
    <property type="match status" value="1"/>
</dbReference>
<sequence>MKYLIFVLGISLGIYSCNSGKATMSSAEDMSEMKNDTIRIANEELEYEIIILEQGFDRYMSTQPPESYYSVTFLERKNQFYVMEYNRRVQDIKYSRILYPQTIEYNPNIRYGLEVNYLLYHYFQFFETKYKQRLL</sequence>
<keyword evidence="2" id="KW-1185">Reference proteome</keyword>
<dbReference type="KEGG" id="alti:ALE3EI_2100"/>
<dbReference type="EMBL" id="CP052909">
    <property type="protein sequence ID" value="QNJ98647.1"/>
    <property type="molecule type" value="Genomic_DNA"/>
</dbReference>
<name>A0A7G8PWD1_9FLAO</name>
<dbReference type="AlphaFoldDB" id="A0A7G8PWD1"/>
<evidence type="ECO:0008006" key="3">
    <source>
        <dbReference type="Google" id="ProtNLM"/>
    </source>
</evidence>
<gene>
    <name evidence="1" type="ORF">ALE3EI_2100</name>
</gene>
<dbReference type="Pfam" id="PF19643">
    <property type="entry name" value="DUF6146"/>
    <property type="match status" value="1"/>
</dbReference>
<evidence type="ECO:0000313" key="1">
    <source>
        <dbReference type="EMBL" id="QNJ98647.1"/>
    </source>
</evidence>
<proteinExistence type="predicted"/>
<protein>
    <recommendedName>
        <fullName evidence="3">Lipoprotein</fullName>
    </recommendedName>
</protein>
<evidence type="ECO:0000313" key="2">
    <source>
        <dbReference type="Proteomes" id="UP000515514"/>
    </source>
</evidence>
<reference evidence="1 2" key="1">
    <citation type="submission" date="2020-04" db="EMBL/GenBank/DDBJ databases">
        <title>Genome sequence of Altibacter aquimarinus strain ALE3EI.</title>
        <authorList>
            <person name="Oh H.-M."/>
            <person name="Jang D."/>
        </authorList>
    </citation>
    <scope>NUCLEOTIDE SEQUENCE [LARGE SCALE GENOMIC DNA]</scope>
    <source>
        <strain evidence="1 2">ALE3EI</strain>
    </source>
</reference>
<dbReference type="RefSeq" id="WP_186988467.1">
    <property type="nucleotide sequence ID" value="NZ_CP052909.1"/>
</dbReference>
<dbReference type="Proteomes" id="UP000515514">
    <property type="component" value="Chromosome"/>
</dbReference>
<dbReference type="InterPro" id="IPR046144">
    <property type="entry name" value="DUF6146"/>
</dbReference>
<organism evidence="1 2">
    <name type="scientific">Constantimarinum furrinae</name>
    <dbReference type="NCBI Taxonomy" id="2562285"/>
    <lineage>
        <taxon>Bacteria</taxon>
        <taxon>Pseudomonadati</taxon>
        <taxon>Bacteroidota</taxon>
        <taxon>Flavobacteriia</taxon>
        <taxon>Flavobacteriales</taxon>
        <taxon>Flavobacteriaceae</taxon>
        <taxon>Altibacter/Constantimarinum group</taxon>
        <taxon>Constantimarinum</taxon>
    </lineage>
</organism>